<proteinExistence type="inferred from homology"/>
<dbReference type="Pfam" id="PF01226">
    <property type="entry name" value="Form_Nir_trans"/>
    <property type="match status" value="1"/>
</dbReference>
<comment type="catalytic activity">
    <reaction evidence="6">
        <text>(S)-lactate(in) + H(+)(in) = (S)-lactate(out) + H(+)(out)</text>
        <dbReference type="Rhea" id="RHEA:29415"/>
        <dbReference type="ChEBI" id="CHEBI:15378"/>
        <dbReference type="ChEBI" id="CHEBI:16651"/>
    </reaction>
</comment>
<evidence type="ECO:0000256" key="7">
    <source>
        <dbReference type="ARBA" id="ARBA00047693"/>
    </source>
</evidence>
<feature type="transmembrane region" description="Helical" evidence="12">
    <location>
        <begin position="179"/>
        <end position="198"/>
    </location>
</feature>
<evidence type="ECO:0000256" key="11">
    <source>
        <dbReference type="SAM" id="MobiDB-lite"/>
    </source>
</evidence>
<dbReference type="GO" id="GO:0005886">
    <property type="term" value="C:plasma membrane"/>
    <property type="evidence" value="ECO:0007669"/>
    <property type="project" value="UniProtKB-SubCell"/>
</dbReference>
<feature type="region of interest" description="Disordered" evidence="11">
    <location>
        <begin position="306"/>
        <end position="325"/>
    </location>
</feature>
<accession>A0A1Z5K2B5</accession>
<keyword evidence="5 12" id="KW-0472">Membrane</keyword>
<comment type="subunit">
    <text evidence="2">Homopentamer.</text>
</comment>
<comment type="caution">
    <text evidence="13">The sequence shown here is derived from an EMBL/GenBank/DDBJ whole genome shotgun (WGS) entry which is preliminary data.</text>
</comment>
<feature type="transmembrane region" description="Helical" evidence="12">
    <location>
        <begin position="262"/>
        <end position="286"/>
    </location>
</feature>
<evidence type="ECO:0000256" key="1">
    <source>
        <dbReference type="ARBA" id="ARBA00004651"/>
    </source>
</evidence>
<keyword evidence="3 12" id="KW-0812">Transmembrane</keyword>
<evidence type="ECO:0000256" key="9">
    <source>
        <dbReference type="ARBA" id="ARBA00049088"/>
    </source>
</evidence>
<organism evidence="13 14">
    <name type="scientific">Fistulifera solaris</name>
    <name type="common">Oleaginous diatom</name>
    <dbReference type="NCBI Taxonomy" id="1519565"/>
    <lineage>
        <taxon>Eukaryota</taxon>
        <taxon>Sar</taxon>
        <taxon>Stramenopiles</taxon>
        <taxon>Ochrophyta</taxon>
        <taxon>Bacillariophyta</taxon>
        <taxon>Bacillariophyceae</taxon>
        <taxon>Bacillariophycidae</taxon>
        <taxon>Naviculales</taxon>
        <taxon>Naviculaceae</taxon>
        <taxon>Fistulifera</taxon>
    </lineage>
</organism>
<dbReference type="AlphaFoldDB" id="A0A1Z5K2B5"/>
<feature type="transmembrane region" description="Helical" evidence="12">
    <location>
        <begin position="93"/>
        <end position="121"/>
    </location>
</feature>
<comment type="subcellular location">
    <subcellularLocation>
        <location evidence="1">Cell membrane</location>
        <topology evidence="1">Multi-pass membrane protein</topology>
    </subcellularLocation>
</comment>
<feature type="transmembrane region" description="Helical" evidence="12">
    <location>
        <begin position="61"/>
        <end position="81"/>
    </location>
</feature>
<dbReference type="InParanoid" id="A0A1Z5K2B5"/>
<dbReference type="Gene3D" id="1.20.1080.10">
    <property type="entry name" value="Glycerol uptake facilitator protein"/>
    <property type="match status" value="1"/>
</dbReference>
<comment type="similarity">
    <text evidence="10">Belongs to the FNT transporter (TC 1.A.16) family.</text>
</comment>
<evidence type="ECO:0008006" key="15">
    <source>
        <dbReference type="Google" id="ProtNLM"/>
    </source>
</evidence>
<comment type="catalytic activity">
    <reaction evidence="8">
        <text>formate(in) + H(+)(in) = formate(out) + H(+)(out)</text>
        <dbReference type="Rhea" id="RHEA:80887"/>
        <dbReference type="ChEBI" id="CHEBI:15378"/>
        <dbReference type="ChEBI" id="CHEBI:15740"/>
    </reaction>
</comment>
<comment type="catalytic activity">
    <reaction evidence="9">
        <text>acetate(out) + H(+)(out) = acetate(in) + H(+)(in)</text>
        <dbReference type="Rhea" id="RHEA:71803"/>
        <dbReference type="ChEBI" id="CHEBI:15378"/>
        <dbReference type="ChEBI" id="CHEBI:30089"/>
    </reaction>
</comment>
<dbReference type="PANTHER" id="PTHR30520">
    <property type="entry name" value="FORMATE TRANSPORTER-RELATED"/>
    <property type="match status" value="1"/>
</dbReference>
<evidence type="ECO:0000313" key="14">
    <source>
        <dbReference type="Proteomes" id="UP000198406"/>
    </source>
</evidence>
<sequence length="325" mass="35499">MTDTTSSHPDLEAGETSTLPPKRSDSRLLNALQRPGTKAPKDALKAVYAAGVYKANLPLDILLVQTFMAGFYIAMAGQFFLSVGGDFLGAAMFPVGLVAVVLTSGELFTGDALVFITAWLGQKVTSKQLARNWTVAWLGNFVGALTWAALLSYASDALHDKGQVELAIHIAQKKALQPWFHIFLKGIGANAMVCLGIWMATCSEEVAGKILAIWFPTTGFVIMGFEHSIANQYFLPLGMMLMAQHPEIEGPRITVQHLLFKALLPATLGNLVGGGIFIGAIYWYAFDSMESMNRVRERIGRAWSSRPHYHHKKQDPQEQASQDSA</sequence>
<evidence type="ECO:0000256" key="12">
    <source>
        <dbReference type="SAM" id="Phobius"/>
    </source>
</evidence>
<dbReference type="EMBL" id="BDSP01000147">
    <property type="protein sequence ID" value="GAX20410.1"/>
    <property type="molecule type" value="Genomic_DNA"/>
</dbReference>
<evidence type="ECO:0000256" key="4">
    <source>
        <dbReference type="ARBA" id="ARBA00022989"/>
    </source>
</evidence>
<dbReference type="Proteomes" id="UP000198406">
    <property type="component" value="Unassembled WGS sequence"/>
</dbReference>
<evidence type="ECO:0000256" key="2">
    <source>
        <dbReference type="ARBA" id="ARBA00011255"/>
    </source>
</evidence>
<feature type="region of interest" description="Disordered" evidence="11">
    <location>
        <begin position="1"/>
        <end position="25"/>
    </location>
</feature>
<dbReference type="GO" id="GO:0015499">
    <property type="term" value="F:formate transmembrane transporter activity"/>
    <property type="evidence" value="ECO:0007669"/>
    <property type="project" value="TreeGrafter"/>
</dbReference>
<evidence type="ECO:0000256" key="10">
    <source>
        <dbReference type="ARBA" id="ARBA00049660"/>
    </source>
</evidence>
<dbReference type="OrthoDB" id="4829at2759"/>
<evidence type="ECO:0000256" key="8">
    <source>
        <dbReference type="ARBA" id="ARBA00049016"/>
    </source>
</evidence>
<comment type="catalytic activity">
    <reaction evidence="7">
        <text>pyruvate(out) + H(+)(out) = pyruvate(in) + H(+)(in)</text>
        <dbReference type="Rhea" id="RHEA:64720"/>
        <dbReference type="ChEBI" id="CHEBI:15361"/>
        <dbReference type="ChEBI" id="CHEBI:15378"/>
    </reaction>
</comment>
<name>A0A1Z5K2B5_FISSO</name>
<evidence type="ECO:0000256" key="3">
    <source>
        <dbReference type="ARBA" id="ARBA00022692"/>
    </source>
</evidence>
<feature type="transmembrane region" description="Helical" evidence="12">
    <location>
        <begin position="133"/>
        <end position="154"/>
    </location>
</feature>
<evidence type="ECO:0000313" key="13">
    <source>
        <dbReference type="EMBL" id="GAX20410.1"/>
    </source>
</evidence>
<keyword evidence="4 12" id="KW-1133">Transmembrane helix</keyword>
<evidence type="ECO:0000256" key="5">
    <source>
        <dbReference type="ARBA" id="ARBA00023136"/>
    </source>
</evidence>
<feature type="transmembrane region" description="Helical" evidence="12">
    <location>
        <begin position="210"/>
        <end position="230"/>
    </location>
</feature>
<protein>
    <recommendedName>
        <fullName evidence="15">Formate/nitrite transporter</fullName>
    </recommendedName>
</protein>
<reference evidence="13 14" key="1">
    <citation type="journal article" date="2015" name="Plant Cell">
        <title>Oil accumulation by the oleaginous diatom Fistulifera solaris as revealed by the genome and transcriptome.</title>
        <authorList>
            <person name="Tanaka T."/>
            <person name="Maeda Y."/>
            <person name="Veluchamy A."/>
            <person name="Tanaka M."/>
            <person name="Abida H."/>
            <person name="Marechal E."/>
            <person name="Bowler C."/>
            <person name="Muto M."/>
            <person name="Sunaga Y."/>
            <person name="Tanaka M."/>
            <person name="Yoshino T."/>
            <person name="Taniguchi T."/>
            <person name="Fukuda Y."/>
            <person name="Nemoto M."/>
            <person name="Matsumoto M."/>
            <person name="Wong P.S."/>
            <person name="Aburatani S."/>
            <person name="Fujibuchi W."/>
        </authorList>
    </citation>
    <scope>NUCLEOTIDE SEQUENCE [LARGE SCALE GENOMIC DNA]</scope>
    <source>
        <strain evidence="13 14">JPCC DA0580</strain>
    </source>
</reference>
<gene>
    <name evidence="13" type="ORF">FisN_9Hh134</name>
</gene>
<evidence type="ECO:0000256" key="6">
    <source>
        <dbReference type="ARBA" id="ARBA00034245"/>
    </source>
</evidence>
<dbReference type="PANTHER" id="PTHR30520:SF6">
    <property type="entry name" value="FORMATE_NITRATE FAMILY TRANSPORTER (EUROFUNG)"/>
    <property type="match status" value="1"/>
</dbReference>
<dbReference type="InterPro" id="IPR000292">
    <property type="entry name" value="For/NO2_transpt"/>
</dbReference>
<keyword evidence="14" id="KW-1185">Reference proteome</keyword>
<dbReference type="InterPro" id="IPR023271">
    <property type="entry name" value="Aquaporin-like"/>
</dbReference>